<dbReference type="EMBL" id="VSRR010006031">
    <property type="protein sequence ID" value="MPC43888.1"/>
    <property type="molecule type" value="Genomic_DNA"/>
</dbReference>
<evidence type="ECO:0000256" key="1">
    <source>
        <dbReference type="SAM" id="MobiDB-lite"/>
    </source>
</evidence>
<evidence type="ECO:0000313" key="2">
    <source>
        <dbReference type="EMBL" id="MPC43888.1"/>
    </source>
</evidence>
<protein>
    <submittedName>
        <fullName evidence="2">Uncharacterized protein</fullName>
    </submittedName>
</protein>
<comment type="caution">
    <text evidence="2">The sequence shown here is derived from an EMBL/GenBank/DDBJ whole genome shotgun (WGS) entry which is preliminary data.</text>
</comment>
<dbReference type="Proteomes" id="UP000324222">
    <property type="component" value="Unassembled WGS sequence"/>
</dbReference>
<evidence type="ECO:0000313" key="3">
    <source>
        <dbReference type="Proteomes" id="UP000324222"/>
    </source>
</evidence>
<dbReference type="AlphaFoldDB" id="A0A5B7FFX4"/>
<sequence length="75" mass="8708">MWNQINLVIKKINNKTQQETSQRTEEWSEKFVSSLEKRRGGQAAEVGERGVQKRADEVPLQPCTTTTLKQQTQKY</sequence>
<gene>
    <name evidence="2" type="ORF">E2C01_037543</name>
</gene>
<proteinExistence type="predicted"/>
<name>A0A5B7FFX4_PORTR</name>
<organism evidence="2 3">
    <name type="scientific">Portunus trituberculatus</name>
    <name type="common">Swimming crab</name>
    <name type="synonym">Neptunus trituberculatus</name>
    <dbReference type="NCBI Taxonomy" id="210409"/>
    <lineage>
        <taxon>Eukaryota</taxon>
        <taxon>Metazoa</taxon>
        <taxon>Ecdysozoa</taxon>
        <taxon>Arthropoda</taxon>
        <taxon>Crustacea</taxon>
        <taxon>Multicrustacea</taxon>
        <taxon>Malacostraca</taxon>
        <taxon>Eumalacostraca</taxon>
        <taxon>Eucarida</taxon>
        <taxon>Decapoda</taxon>
        <taxon>Pleocyemata</taxon>
        <taxon>Brachyura</taxon>
        <taxon>Eubrachyura</taxon>
        <taxon>Portunoidea</taxon>
        <taxon>Portunidae</taxon>
        <taxon>Portuninae</taxon>
        <taxon>Portunus</taxon>
    </lineage>
</organism>
<accession>A0A5B7FFX4</accession>
<keyword evidence="3" id="KW-1185">Reference proteome</keyword>
<reference evidence="2 3" key="1">
    <citation type="submission" date="2019-05" db="EMBL/GenBank/DDBJ databases">
        <title>Another draft genome of Portunus trituberculatus and its Hox gene families provides insights of decapod evolution.</title>
        <authorList>
            <person name="Jeong J.-H."/>
            <person name="Song I."/>
            <person name="Kim S."/>
            <person name="Choi T."/>
            <person name="Kim D."/>
            <person name="Ryu S."/>
            <person name="Kim W."/>
        </authorList>
    </citation>
    <scope>NUCLEOTIDE SEQUENCE [LARGE SCALE GENOMIC DNA]</scope>
    <source>
        <tissue evidence="2">Muscle</tissue>
    </source>
</reference>
<feature type="region of interest" description="Disordered" evidence="1">
    <location>
        <begin position="33"/>
        <end position="53"/>
    </location>
</feature>